<feature type="transmembrane region" description="Helical" evidence="8">
    <location>
        <begin position="269"/>
        <end position="296"/>
    </location>
</feature>
<organism evidence="10 11">
    <name type="scientific">Microdochium trichocladiopsis</name>
    <dbReference type="NCBI Taxonomy" id="1682393"/>
    <lineage>
        <taxon>Eukaryota</taxon>
        <taxon>Fungi</taxon>
        <taxon>Dikarya</taxon>
        <taxon>Ascomycota</taxon>
        <taxon>Pezizomycotina</taxon>
        <taxon>Sordariomycetes</taxon>
        <taxon>Xylariomycetidae</taxon>
        <taxon>Xylariales</taxon>
        <taxon>Microdochiaceae</taxon>
        <taxon>Microdochium</taxon>
    </lineage>
</organism>
<comment type="caution">
    <text evidence="10">The sequence shown here is derived from an EMBL/GenBank/DDBJ whole genome shotgun (WGS) entry which is preliminary data.</text>
</comment>
<accession>A0A9P8XV97</accession>
<evidence type="ECO:0000256" key="1">
    <source>
        <dbReference type="ARBA" id="ARBA00004141"/>
    </source>
</evidence>
<dbReference type="PANTHER" id="PTHR43791">
    <property type="entry name" value="PERMEASE-RELATED"/>
    <property type="match status" value="1"/>
</dbReference>
<evidence type="ECO:0000256" key="5">
    <source>
        <dbReference type="ARBA" id="ARBA00023136"/>
    </source>
</evidence>
<dbReference type="FunFam" id="1.20.1250.20:FF:000065">
    <property type="entry name" value="Putative MFS pantothenate transporter"/>
    <property type="match status" value="1"/>
</dbReference>
<evidence type="ECO:0000313" key="10">
    <source>
        <dbReference type="EMBL" id="KAH7018536.1"/>
    </source>
</evidence>
<dbReference type="GO" id="GO:0005886">
    <property type="term" value="C:plasma membrane"/>
    <property type="evidence" value="ECO:0007669"/>
    <property type="project" value="TreeGrafter"/>
</dbReference>
<evidence type="ECO:0000313" key="11">
    <source>
        <dbReference type="Proteomes" id="UP000756346"/>
    </source>
</evidence>
<keyword evidence="5 8" id="KW-0472">Membrane</keyword>
<feature type="transmembrane region" description="Helical" evidence="8">
    <location>
        <begin position="78"/>
        <end position="98"/>
    </location>
</feature>
<evidence type="ECO:0000256" key="6">
    <source>
        <dbReference type="ARBA" id="ARBA00037968"/>
    </source>
</evidence>
<feature type="transmembrane region" description="Helical" evidence="8">
    <location>
        <begin position="198"/>
        <end position="221"/>
    </location>
</feature>
<feature type="transmembrane region" description="Helical" evidence="8">
    <location>
        <begin position="308"/>
        <end position="330"/>
    </location>
</feature>
<gene>
    <name evidence="10" type="ORF">B0I36DRAFT_368551</name>
</gene>
<dbReference type="InterPro" id="IPR020846">
    <property type="entry name" value="MFS_dom"/>
</dbReference>
<dbReference type="PANTHER" id="PTHR43791:SF4">
    <property type="entry name" value="PANTOTHENATE TRANSPORTER FEN2"/>
    <property type="match status" value="1"/>
</dbReference>
<sequence length="541" mass="58881">MEAGKAKPSLLQQARNVFLGDEPKSRDERRLVQKLDFFILTYCCLSSFFNYLDRSAFANAYVAGLREDLGLVGDQYNVILAMFTAGSVVGQIPHGIIIQKIAPRIWLPSMVLVWAALTMACAGCTTYAQLCAVRFLQGLAEASTYCGTIYVIGSWYRPREIAKRTAIFTASGQAGTMFAGIMMTAIHQGMNNYAGLAGWQWVFIINGIITCPIALMGFFYFPDVPEITSARWLSKQERELALGRLPPKNPDGHNIEPWSLARRVFATPALYVLCLFAVVTGALEAYCVQGIFLLYLKHHDAFFTQAQINTYPLGIQAVGIVSNFLAAVHIDATGRRVPMGVLAALLQLVCAAMLLVPPEKLTFAGAFVAFYLSGTSYIVNPVLYGWASIICQRGGDDAARAVILYAMNAASTCLYTFWGIALYPASDAPYWRKGGIAMVVVVVVMLVLVWVVSWLDGHTLRKHEKNGVSGDSWELGESGGGGGDNGAVEVEVGRRDRDGAVMPGNETAPLDVDEAAEKRVVHGVTSTAPQQRLSEKDETGN</sequence>
<dbReference type="SUPFAM" id="SSF103473">
    <property type="entry name" value="MFS general substrate transporter"/>
    <property type="match status" value="1"/>
</dbReference>
<dbReference type="Pfam" id="PF07690">
    <property type="entry name" value="MFS_1"/>
    <property type="match status" value="1"/>
</dbReference>
<dbReference type="Proteomes" id="UP000756346">
    <property type="component" value="Unassembled WGS sequence"/>
</dbReference>
<keyword evidence="4 8" id="KW-1133">Transmembrane helix</keyword>
<dbReference type="RefSeq" id="XP_046006803.1">
    <property type="nucleotide sequence ID" value="XM_046159636.1"/>
</dbReference>
<evidence type="ECO:0000256" key="2">
    <source>
        <dbReference type="ARBA" id="ARBA00022448"/>
    </source>
</evidence>
<feature type="domain" description="Major facilitator superfamily (MFS) profile" evidence="9">
    <location>
        <begin position="39"/>
        <end position="452"/>
    </location>
</feature>
<feature type="transmembrane region" description="Helical" evidence="8">
    <location>
        <begin position="435"/>
        <end position="455"/>
    </location>
</feature>
<dbReference type="GO" id="GO:0015233">
    <property type="term" value="F:pantothenate transmembrane transporter activity"/>
    <property type="evidence" value="ECO:0007669"/>
    <property type="project" value="TreeGrafter"/>
</dbReference>
<keyword evidence="2" id="KW-0813">Transport</keyword>
<reference evidence="10" key="1">
    <citation type="journal article" date="2021" name="Nat. Commun.">
        <title>Genetic determinants of endophytism in the Arabidopsis root mycobiome.</title>
        <authorList>
            <person name="Mesny F."/>
            <person name="Miyauchi S."/>
            <person name="Thiergart T."/>
            <person name="Pickel B."/>
            <person name="Atanasova L."/>
            <person name="Karlsson M."/>
            <person name="Huettel B."/>
            <person name="Barry K.W."/>
            <person name="Haridas S."/>
            <person name="Chen C."/>
            <person name="Bauer D."/>
            <person name="Andreopoulos W."/>
            <person name="Pangilinan J."/>
            <person name="LaButti K."/>
            <person name="Riley R."/>
            <person name="Lipzen A."/>
            <person name="Clum A."/>
            <person name="Drula E."/>
            <person name="Henrissat B."/>
            <person name="Kohler A."/>
            <person name="Grigoriev I.V."/>
            <person name="Martin F.M."/>
            <person name="Hacquard S."/>
        </authorList>
    </citation>
    <scope>NUCLEOTIDE SEQUENCE</scope>
    <source>
        <strain evidence="10">MPI-CAGE-CH-0230</strain>
    </source>
</reference>
<dbReference type="AlphaFoldDB" id="A0A9P8XV97"/>
<feature type="transmembrane region" description="Helical" evidence="8">
    <location>
        <begin position="35"/>
        <end position="52"/>
    </location>
</feature>
<evidence type="ECO:0000256" key="7">
    <source>
        <dbReference type="SAM" id="MobiDB-lite"/>
    </source>
</evidence>
<proteinExistence type="inferred from homology"/>
<evidence type="ECO:0000259" key="9">
    <source>
        <dbReference type="PROSITE" id="PS50850"/>
    </source>
</evidence>
<feature type="region of interest" description="Disordered" evidence="7">
    <location>
        <begin position="463"/>
        <end position="516"/>
    </location>
</feature>
<evidence type="ECO:0000256" key="8">
    <source>
        <dbReference type="SAM" id="Phobius"/>
    </source>
</evidence>
<evidence type="ECO:0000256" key="4">
    <source>
        <dbReference type="ARBA" id="ARBA00022989"/>
    </source>
</evidence>
<feature type="transmembrane region" description="Helical" evidence="8">
    <location>
        <begin position="165"/>
        <end position="186"/>
    </location>
</feature>
<feature type="transmembrane region" description="Helical" evidence="8">
    <location>
        <begin position="105"/>
        <end position="128"/>
    </location>
</feature>
<feature type="transmembrane region" description="Helical" evidence="8">
    <location>
        <begin position="337"/>
        <end position="356"/>
    </location>
</feature>
<dbReference type="InterPro" id="IPR036259">
    <property type="entry name" value="MFS_trans_sf"/>
</dbReference>
<keyword evidence="3 8" id="KW-0812">Transmembrane</keyword>
<dbReference type="GeneID" id="70189182"/>
<protein>
    <submittedName>
        <fullName evidence="10">Major facilitator superfamily domain-containing protein</fullName>
    </submittedName>
</protein>
<evidence type="ECO:0000256" key="3">
    <source>
        <dbReference type="ARBA" id="ARBA00022692"/>
    </source>
</evidence>
<keyword evidence="11" id="KW-1185">Reference proteome</keyword>
<comment type="similarity">
    <text evidence="6">Belongs to the major facilitator superfamily. Allantoate permease family.</text>
</comment>
<dbReference type="GO" id="GO:0098717">
    <property type="term" value="P:pantothenate import across plasma membrane"/>
    <property type="evidence" value="ECO:0007669"/>
    <property type="project" value="TreeGrafter"/>
</dbReference>
<dbReference type="EMBL" id="JAGTJQ010000011">
    <property type="protein sequence ID" value="KAH7018536.1"/>
    <property type="molecule type" value="Genomic_DNA"/>
</dbReference>
<feature type="transmembrane region" description="Helical" evidence="8">
    <location>
        <begin position="402"/>
        <end position="423"/>
    </location>
</feature>
<comment type="subcellular location">
    <subcellularLocation>
        <location evidence="1">Membrane</location>
        <topology evidence="1">Multi-pass membrane protein</topology>
    </subcellularLocation>
</comment>
<name>A0A9P8XV97_9PEZI</name>
<dbReference type="PROSITE" id="PS50850">
    <property type="entry name" value="MFS"/>
    <property type="match status" value="1"/>
</dbReference>
<dbReference type="InterPro" id="IPR011701">
    <property type="entry name" value="MFS"/>
</dbReference>
<feature type="transmembrane region" description="Helical" evidence="8">
    <location>
        <begin position="368"/>
        <end position="390"/>
    </location>
</feature>
<feature type="transmembrane region" description="Helical" evidence="8">
    <location>
        <begin position="134"/>
        <end position="153"/>
    </location>
</feature>
<dbReference type="OrthoDB" id="3639251at2759"/>
<dbReference type="Gene3D" id="1.20.1250.20">
    <property type="entry name" value="MFS general substrate transporter like domains"/>
    <property type="match status" value="1"/>
</dbReference>